<dbReference type="Pfam" id="PF02353">
    <property type="entry name" value="CMAS"/>
    <property type="match status" value="1"/>
</dbReference>
<evidence type="ECO:0000256" key="4">
    <source>
        <dbReference type="ARBA" id="ARBA00022691"/>
    </source>
</evidence>
<dbReference type="PANTHER" id="PTHR43667">
    <property type="entry name" value="CYCLOPROPANE-FATTY-ACYL-PHOSPHOLIPID SYNTHASE"/>
    <property type="match status" value="1"/>
</dbReference>
<accession>A0ABS8WCF9</accession>
<reference evidence="6 7" key="1">
    <citation type="journal article" date="2022" name="Environ. Microbiol. Rep.">
        <title>Eco-phylogenetic analyses reveal divergent evolution of vitamin B12 metabolism in the marine bacterial family 'Psychromonadaceae'.</title>
        <authorList>
            <person name="Jin X."/>
            <person name="Yang Y."/>
            <person name="Cao H."/>
            <person name="Gao B."/>
            <person name="Zhao Z."/>
        </authorList>
    </citation>
    <scope>NUCLEOTIDE SEQUENCE [LARGE SCALE GENOMIC DNA]</scope>
    <source>
        <strain evidence="6 7">MKS20</strain>
    </source>
</reference>
<dbReference type="InterPro" id="IPR003333">
    <property type="entry name" value="CMAS"/>
</dbReference>
<dbReference type="Proteomes" id="UP001201273">
    <property type="component" value="Unassembled WGS sequence"/>
</dbReference>
<evidence type="ECO:0000256" key="1">
    <source>
        <dbReference type="ARBA" id="ARBA00010815"/>
    </source>
</evidence>
<dbReference type="InterPro" id="IPR050723">
    <property type="entry name" value="CFA/CMAS"/>
</dbReference>
<keyword evidence="5" id="KW-0443">Lipid metabolism</keyword>
<evidence type="ECO:0000313" key="6">
    <source>
        <dbReference type="EMBL" id="MCE2596185.1"/>
    </source>
</evidence>
<dbReference type="PIRSF" id="PIRSF003085">
    <property type="entry name" value="CMAS"/>
    <property type="match status" value="1"/>
</dbReference>
<name>A0ABS8WCF9_9GAMM</name>
<dbReference type="InterPro" id="IPR029063">
    <property type="entry name" value="SAM-dependent_MTases_sf"/>
</dbReference>
<dbReference type="Gene3D" id="3.40.50.150">
    <property type="entry name" value="Vaccinia Virus protein VP39"/>
    <property type="match status" value="1"/>
</dbReference>
<dbReference type="CDD" id="cd02440">
    <property type="entry name" value="AdoMet_MTases"/>
    <property type="match status" value="1"/>
</dbReference>
<evidence type="ECO:0000256" key="5">
    <source>
        <dbReference type="ARBA" id="ARBA00023098"/>
    </source>
</evidence>
<dbReference type="PANTHER" id="PTHR43667:SF2">
    <property type="entry name" value="FATTY ACID C-METHYL TRANSFERASE"/>
    <property type="match status" value="1"/>
</dbReference>
<keyword evidence="7" id="KW-1185">Reference proteome</keyword>
<dbReference type="RefSeq" id="WP_233053835.1">
    <property type="nucleotide sequence ID" value="NZ_JAIMJA010000016.1"/>
</dbReference>
<organism evidence="6 7">
    <name type="scientific">Motilimonas cestriensis</name>
    <dbReference type="NCBI Taxonomy" id="2742685"/>
    <lineage>
        <taxon>Bacteria</taxon>
        <taxon>Pseudomonadati</taxon>
        <taxon>Pseudomonadota</taxon>
        <taxon>Gammaproteobacteria</taxon>
        <taxon>Alteromonadales</taxon>
        <taxon>Alteromonadales genera incertae sedis</taxon>
        <taxon>Motilimonas</taxon>
    </lineage>
</organism>
<dbReference type="SUPFAM" id="SSF53335">
    <property type="entry name" value="S-adenosyl-L-methionine-dependent methyltransferases"/>
    <property type="match status" value="1"/>
</dbReference>
<protein>
    <submittedName>
        <fullName evidence="6">Cyclopropane-fatty-acyl-phospholipid synthase family protein</fullName>
    </submittedName>
</protein>
<dbReference type="EMBL" id="JAIMJA010000016">
    <property type="protein sequence ID" value="MCE2596185.1"/>
    <property type="molecule type" value="Genomic_DNA"/>
</dbReference>
<comment type="similarity">
    <text evidence="1">Belongs to the CFA/CMAS family.</text>
</comment>
<gene>
    <name evidence="6" type="ORF">K6Y31_15330</name>
</gene>
<evidence type="ECO:0000256" key="3">
    <source>
        <dbReference type="ARBA" id="ARBA00022679"/>
    </source>
</evidence>
<sequence>MDNSNVATLQPQSVHWLDKLAKKALFAILSKLSEAGLTVEDGSDVMHFGDANAELQAKIEIHNGRVWRQLLLGGSIAAGESYIQGEWTSPDLTKVIQVLGRNLTVLDKLEKRFAWLSSLRHLKVHKSNRNSEHGSRKNILAHYDLGNDMYRTFLDKEMLYSSAIYPSKEADLEAAQLHKLHLICERLELKPGETLLEIGTGWGGLAIYAAQHYGVKVTTTTISDAQYDYACARVAELGLQDQITLLKQDYRKLEGQYDKLVSIEMIEAVGHEYLETFFRTCSDRLKPSGKMLIQAITIADQRYDSYRTGVDFIQRYIFPGGCLPSVSVMSHHIADKTDMVMMQLHDIGLDYARTLKDWLHRFEHSLADIRQQGYGEDFIRLWKFYLCYCEGGFLERSISTVHLVAAKPDFRSPDYVTYHR</sequence>
<keyword evidence="3" id="KW-0808">Transferase</keyword>
<evidence type="ECO:0000313" key="7">
    <source>
        <dbReference type="Proteomes" id="UP001201273"/>
    </source>
</evidence>
<comment type="caution">
    <text evidence="6">The sequence shown here is derived from an EMBL/GenBank/DDBJ whole genome shotgun (WGS) entry which is preliminary data.</text>
</comment>
<keyword evidence="4" id="KW-0949">S-adenosyl-L-methionine</keyword>
<proteinExistence type="inferred from homology"/>
<keyword evidence="2" id="KW-0489">Methyltransferase</keyword>
<evidence type="ECO:0000256" key="2">
    <source>
        <dbReference type="ARBA" id="ARBA00022603"/>
    </source>
</evidence>